<keyword evidence="4" id="KW-0689">Ribosomal protein</keyword>
<dbReference type="SMART" id="SM00199">
    <property type="entry name" value="SCY"/>
    <property type="match status" value="1"/>
</dbReference>
<feature type="compositionally biased region" description="Basic residues" evidence="6">
    <location>
        <begin position="13"/>
        <end position="30"/>
    </location>
</feature>
<proteinExistence type="inferred from homology"/>
<evidence type="ECO:0000256" key="3">
    <source>
        <dbReference type="ARBA" id="ARBA00022514"/>
    </source>
</evidence>
<evidence type="ECO:0000313" key="9">
    <source>
        <dbReference type="Proteomes" id="UP000010552"/>
    </source>
</evidence>
<comment type="similarity">
    <text evidence="1">Belongs to the universal ribosomal protein uL24 family.</text>
</comment>
<protein>
    <submittedName>
        <fullName evidence="8">C-C motif chemokine 3-like 1</fullName>
    </submittedName>
</protein>
<evidence type="ECO:0000256" key="6">
    <source>
        <dbReference type="SAM" id="MobiDB-lite"/>
    </source>
</evidence>
<organism evidence="8 9">
    <name type="scientific">Pteropus alecto</name>
    <name type="common">Black flying fox</name>
    <dbReference type="NCBI Taxonomy" id="9402"/>
    <lineage>
        <taxon>Eukaryota</taxon>
        <taxon>Metazoa</taxon>
        <taxon>Chordata</taxon>
        <taxon>Craniata</taxon>
        <taxon>Vertebrata</taxon>
        <taxon>Euteleostomi</taxon>
        <taxon>Mammalia</taxon>
        <taxon>Eutheria</taxon>
        <taxon>Laurasiatheria</taxon>
        <taxon>Chiroptera</taxon>
        <taxon>Yinpterochiroptera</taxon>
        <taxon>Pteropodoidea</taxon>
        <taxon>Pteropodidae</taxon>
        <taxon>Pteropodinae</taxon>
        <taxon>Pteropus</taxon>
    </lineage>
</organism>
<dbReference type="STRING" id="9402.L5JU01"/>
<dbReference type="CDD" id="cd00272">
    <property type="entry name" value="Chemokine_CC"/>
    <property type="match status" value="1"/>
</dbReference>
<dbReference type="GO" id="GO:0008009">
    <property type="term" value="F:chemokine activity"/>
    <property type="evidence" value="ECO:0007669"/>
    <property type="project" value="InterPro"/>
</dbReference>
<dbReference type="GO" id="GO:0006955">
    <property type="term" value="P:immune response"/>
    <property type="evidence" value="ECO:0007669"/>
    <property type="project" value="InterPro"/>
</dbReference>
<dbReference type="InterPro" id="IPR014722">
    <property type="entry name" value="Rib_uL2_dom2"/>
</dbReference>
<dbReference type="SUPFAM" id="SSF50104">
    <property type="entry name" value="Translation proteins SH3-like domain"/>
    <property type="match status" value="1"/>
</dbReference>
<dbReference type="GO" id="GO:0005615">
    <property type="term" value="C:extracellular space"/>
    <property type="evidence" value="ECO:0007669"/>
    <property type="project" value="UniProtKB-KW"/>
</dbReference>
<dbReference type="GO" id="GO:0015934">
    <property type="term" value="C:large ribosomal subunit"/>
    <property type="evidence" value="ECO:0007669"/>
    <property type="project" value="InterPro"/>
</dbReference>
<dbReference type="InterPro" id="IPR005756">
    <property type="entry name" value="Ribosomal_uL24_euk/arc"/>
</dbReference>
<reference evidence="9" key="1">
    <citation type="journal article" date="2013" name="Science">
        <title>Comparative analysis of bat genomes provides insight into the evolution of flight and immunity.</title>
        <authorList>
            <person name="Zhang G."/>
            <person name="Cowled C."/>
            <person name="Shi Z."/>
            <person name="Huang Z."/>
            <person name="Bishop-Lilly K.A."/>
            <person name="Fang X."/>
            <person name="Wynne J.W."/>
            <person name="Xiong Z."/>
            <person name="Baker M.L."/>
            <person name="Zhao W."/>
            <person name="Tachedjian M."/>
            <person name="Zhu Y."/>
            <person name="Zhou P."/>
            <person name="Jiang X."/>
            <person name="Ng J."/>
            <person name="Yang L."/>
            <person name="Wu L."/>
            <person name="Xiao J."/>
            <person name="Feng Y."/>
            <person name="Chen Y."/>
            <person name="Sun X."/>
            <person name="Zhang Y."/>
            <person name="Marsh G.A."/>
            <person name="Crameri G."/>
            <person name="Broder C.C."/>
            <person name="Frey K.G."/>
            <person name="Wang L.F."/>
            <person name="Wang J."/>
        </authorList>
    </citation>
    <scope>NUCLEOTIDE SEQUENCE [LARGE SCALE GENOMIC DNA]</scope>
</reference>
<dbReference type="Gene3D" id="2.30.30.30">
    <property type="match status" value="1"/>
</dbReference>
<dbReference type="InterPro" id="IPR001811">
    <property type="entry name" value="Chemokine_IL8-like_dom"/>
</dbReference>
<dbReference type="FunFam" id="2.40.50.40:FF:000002">
    <property type="entry name" value="C-C motif chemokine"/>
    <property type="match status" value="1"/>
</dbReference>
<dbReference type="eggNOG" id="ENOG502SAF0">
    <property type="taxonomic scope" value="Eukaryota"/>
</dbReference>
<dbReference type="InterPro" id="IPR036048">
    <property type="entry name" value="Interleukin_8-like_sf"/>
</dbReference>
<dbReference type="Proteomes" id="UP000010552">
    <property type="component" value="Unassembled WGS sequence"/>
</dbReference>
<dbReference type="AlphaFoldDB" id="L5JU01"/>
<name>L5JU01_PTEAL</name>
<dbReference type="Gene3D" id="2.40.50.40">
    <property type="match status" value="1"/>
</dbReference>
<evidence type="ECO:0000256" key="4">
    <source>
        <dbReference type="ARBA" id="ARBA00022980"/>
    </source>
</evidence>
<evidence type="ECO:0000256" key="5">
    <source>
        <dbReference type="ARBA" id="ARBA00023274"/>
    </source>
</evidence>
<dbReference type="GO" id="GO:0006412">
    <property type="term" value="P:translation"/>
    <property type="evidence" value="ECO:0007669"/>
    <property type="project" value="InterPro"/>
</dbReference>
<dbReference type="Pfam" id="PF16906">
    <property type="entry name" value="Ribosomal_L26"/>
    <property type="match status" value="1"/>
</dbReference>
<keyword evidence="9" id="KW-1185">Reference proteome</keyword>
<gene>
    <name evidence="8" type="ORF">PAL_GLEAN10019848</name>
</gene>
<feature type="region of interest" description="Disordered" evidence="6">
    <location>
        <begin position="1"/>
        <end position="68"/>
    </location>
</feature>
<accession>L5JU01</accession>
<evidence type="ECO:0000256" key="1">
    <source>
        <dbReference type="ARBA" id="ARBA00010618"/>
    </source>
</evidence>
<sequence>MKFNPFLTSDRSKNHKRHFNAPSHIRRKIKSSPLSEELRQKYNVQSMSIKKDDEIQTHGNLSSEELRRENKWRQLEKREDKPLESVKDSISSSAKSAYKDQGRWLRTPEGRSQQQELTLISALLTLKPTLHPLSIMKVSGAALAVLLCTMALCSQVFSAPYGADTPTSCCFSYISRQFPRKFIADYFETSSQCSKPGVIFQTRRGRQVCADPSEAWVQEYVSDLELNA</sequence>
<evidence type="ECO:0000259" key="7">
    <source>
        <dbReference type="SMART" id="SM00199"/>
    </source>
</evidence>
<dbReference type="PANTHER" id="PTHR11143">
    <property type="entry name" value="60S RIBOSOMAL PROTEIN L26 FAMILY MEMBER"/>
    <property type="match status" value="1"/>
</dbReference>
<dbReference type="Pfam" id="PF00048">
    <property type="entry name" value="IL8"/>
    <property type="match status" value="1"/>
</dbReference>
<dbReference type="InParanoid" id="L5JU01"/>
<dbReference type="EMBL" id="KB031150">
    <property type="protein sequence ID" value="ELK01773.1"/>
    <property type="molecule type" value="Genomic_DNA"/>
</dbReference>
<keyword evidence="3" id="KW-0202">Cytokine</keyword>
<dbReference type="SUPFAM" id="SSF54117">
    <property type="entry name" value="Interleukin 8-like chemokines"/>
    <property type="match status" value="1"/>
</dbReference>
<evidence type="ECO:0000313" key="8">
    <source>
        <dbReference type="EMBL" id="ELK01773.1"/>
    </source>
</evidence>
<keyword evidence="5" id="KW-0687">Ribonucleoprotein</keyword>
<comment type="similarity">
    <text evidence="2">Belongs to the intercrine beta (chemokine CC) family.</text>
</comment>
<dbReference type="InterPro" id="IPR008991">
    <property type="entry name" value="Translation_prot_SH3-like_sf"/>
</dbReference>
<dbReference type="GO" id="GO:0031090">
    <property type="term" value="C:organelle membrane"/>
    <property type="evidence" value="ECO:0007669"/>
    <property type="project" value="UniProtKB-ARBA"/>
</dbReference>
<feature type="domain" description="Chemokine interleukin-8-like" evidence="7">
    <location>
        <begin position="166"/>
        <end position="224"/>
    </location>
</feature>
<evidence type="ECO:0000256" key="2">
    <source>
        <dbReference type="ARBA" id="ARBA00010868"/>
    </source>
</evidence>
<dbReference type="GO" id="GO:0003735">
    <property type="term" value="F:structural constituent of ribosome"/>
    <property type="evidence" value="ECO:0007669"/>
    <property type="project" value="InterPro"/>
</dbReference>
<dbReference type="NCBIfam" id="TIGR01080">
    <property type="entry name" value="rplX_A_E"/>
    <property type="match status" value="1"/>
</dbReference>